<keyword evidence="1" id="KW-0812">Transmembrane</keyword>
<feature type="transmembrane region" description="Helical" evidence="1">
    <location>
        <begin position="6"/>
        <end position="22"/>
    </location>
</feature>
<feature type="transmembrane region" description="Helical" evidence="1">
    <location>
        <begin position="204"/>
        <end position="227"/>
    </location>
</feature>
<accession>A0A9P1ISY5</accession>
<feature type="transmembrane region" description="Helical" evidence="1">
    <location>
        <begin position="123"/>
        <end position="143"/>
    </location>
</feature>
<evidence type="ECO:0000313" key="2">
    <source>
        <dbReference type="EMBL" id="CAI5450647.1"/>
    </source>
</evidence>
<evidence type="ECO:0000313" key="3">
    <source>
        <dbReference type="Proteomes" id="UP001152747"/>
    </source>
</evidence>
<keyword evidence="3" id="KW-1185">Reference proteome</keyword>
<feature type="transmembrane region" description="Helical" evidence="1">
    <location>
        <begin position="95"/>
        <end position="117"/>
    </location>
</feature>
<organism evidence="2 3">
    <name type="scientific">Caenorhabditis angaria</name>
    <dbReference type="NCBI Taxonomy" id="860376"/>
    <lineage>
        <taxon>Eukaryota</taxon>
        <taxon>Metazoa</taxon>
        <taxon>Ecdysozoa</taxon>
        <taxon>Nematoda</taxon>
        <taxon>Chromadorea</taxon>
        <taxon>Rhabditida</taxon>
        <taxon>Rhabditina</taxon>
        <taxon>Rhabditomorpha</taxon>
        <taxon>Rhabditoidea</taxon>
        <taxon>Rhabditidae</taxon>
        <taxon>Peloderinae</taxon>
        <taxon>Caenorhabditis</taxon>
    </lineage>
</organism>
<feature type="transmembrane region" description="Helical" evidence="1">
    <location>
        <begin position="175"/>
        <end position="198"/>
    </location>
</feature>
<reference evidence="2" key="1">
    <citation type="submission" date="2022-11" db="EMBL/GenBank/DDBJ databases">
        <authorList>
            <person name="Kikuchi T."/>
        </authorList>
    </citation>
    <scope>NUCLEOTIDE SEQUENCE</scope>
    <source>
        <strain evidence="2">PS1010</strain>
    </source>
</reference>
<comment type="caution">
    <text evidence="2">The sequence shown here is derived from an EMBL/GenBank/DDBJ whole genome shotgun (WGS) entry which is preliminary data.</text>
</comment>
<dbReference type="AlphaFoldDB" id="A0A9P1ISY5"/>
<sequence>MLDIIFIIFGTFGHFLAIHTFWNRFSGSSRIILVTLSLSMIFHMISSWSKEIFFESLIRDYVSRYSYMMSITLQQVFSLDRLVFIKFPKFYKSIFYTLLFIIIYVLILGISTCFTLSNDQIQLMWLVLFSCLIIFKLPMELIAMISARRKYAQTTGANLNQRFDLSISYEITKSFVLGTIFNIFLQILLAILAVPIIFEFIDESISILSVLHIIVILEMSMFPWIVLITNKKWRNKIITICNKKKSNKVHVVNLKGQSILTNPSQKDYFDQLEASWNI</sequence>
<evidence type="ECO:0000256" key="1">
    <source>
        <dbReference type="SAM" id="Phobius"/>
    </source>
</evidence>
<name>A0A9P1ISY5_9PELO</name>
<gene>
    <name evidence="2" type="ORF">CAMP_LOCUS13284</name>
</gene>
<dbReference type="EMBL" id="CANHGI010000005">
    <property type="protein sequence ID" value="CAI5450647.1"/>
    <property type="molecule type" value="Genomic_DNA"/>
</dbReference>
<dbReference type="Proteomes" id="UP001152747">
    <property type="component" value="Unassembled WGS sequence"/>
</dbReference>
<protein>
    <submittedName>
        <fullName evidence="2">Uncharacterized protein</fullName>
    </submittedName>
</protein>
<keyword evidence="1" id="KW-1133">Transmembrane helix</keyword>
<proteinExistence type="predicted"/>
<keyword evidence="1" id="KW-0472">Membrane</keyword>